<evidence type="ECO:0000313" key="11">
    <source>
        <dbReference type="EMBL" id="KAI7843492.1"/>
    </source>
</evidence>
<evidence type="ECO:0000256" key="3">
    <source>
        <dbReference type="ARBA" id="ARBA00022448"/>
    </source>
</evidence>
<feature type="region of interest" description="Disordered" evidence="10">
    <location>
        <begin position="1"/>
        <end position="22"/>
    </location>
</feature>
<sequence>MATRGRHAKDDGGPREAFTGRVRRWARTWVASREPKSKELKFRRWLQTDERPPELAGPRHTYIEPYKEPGWEPYPKHRMMPAPLAGPAGGAGAGAGGGGPGLKRGKSTGSMLPDSAAVPAASQQPTMGAPAPKFKLKITLGPKSQDATAGTTGAAGAASAAAAGGGGDGSGWVYASLDQGGASAAAAAKGRALAPELRVESDAALSGGAMPISFGRSAGRHRYICTLLFCTSRTSMDGEPVELAAVPASARPRLFISWGLGNELHAVDLASGSARDDSSASVVQWGQLSAGQRRVAFDSLGMYQQLQGAEHDPRGAEAWAAARRFAAAVSAILAADGIRGAEATAEELATLQERALWDLLALFWVERPGAAGGQGLVAQDLARWVRSNAVAVSGGVSAQPLPPALLAALREAPLPEAAAGYWPAVARLAALGWIDDALELLGLHSAWLRYDGGAAVVDEAARGAVGALEAATLLLRRFPVLRQPGVAYSAGRELATPSELLAYRRTWQAQAAALLSDAQLWRGCEAGDKATAEGLRQLLRVLGGDDAALASATRSWLELLVAQLLHVYPSAQQPAELAQLAQRAYDAGGGAGAPEFLQAASALLEAAVELDAQAAMRVCSAICSEWFMAHVPLLLLAHPSGAGVLGQELRHAGGSQVEFYTLEYAAALAPHGPTWPLAAAYLAWCPAHGQAALEALLRRLPLDAADAWPARKAAELAAFQGLSRVAEDIHRCQGVLCWQAGMLGAALSWLARCDDVGRIDLALRPLADVVSASRLEPTDTAALAALQPVLETLPAGSANAALLAVHRLLEQGQAGGSGSSGAGSMHAAVSALAQLPDAMRDSCLPLVCGALPAMRPGALSDADVRYLLQWLLGAEGRLPVDRKRQATAASIQVARLALVRSLAASHMQRGPAAPAAPLLRQSA</sequence>
<dbReference type="GO" id="GO:0045893">
    <property type="term" value="P:positive regulation of DNA-templated transcription"/>
    <property type="evidence" value="ECO:0007669"/>
    <property type="project" value="TreeGrafter"/>
</dbReference>
<evidence type="ECO:0000256" key="7">
    <source>
        <dbReference type="ARBA" id="ARBA00023132"/>
    </source>
</evidence>
<comment type="subunit">
    <text evidence="9">Component of the nuclear pore complex (NPC).</text>
</comment>
<gene>
    <name evidence="11" type="ORF">COHA_002968</name>
</gene>
<keyword evidence="6 9" id="KW-0811">Translocation</keyword>
<keyword evidence="4 9" id="KW-0509">mRNA transport</keyword>
<dbReference type="GO" id="GO:0031080">
    <property type="term" value="C:nuclear pore outer ring"/>
    <property type="evidence" value="ECO:0007669"/>
    <property type="project" value="TreeGrafter"/>
</dbReference>
<feature type="region of interest" description="Disordered" evidence="10">
    <location>
        <begin position="83"/>
        <end position="130"/>
    </location>
</feature>
<dbReference type="GO" id="GO:0017056">
    <property type="term" value="F:structural constituent of nuclear pore"/>
    <property type="evidence" value="ECO:0007669"/>
    <property type="project" value="TreeGrafter"/>
</dbReference>
<dbReference type="GO" id="GO:0031965">
    <property type="term" value="C:nuclear membrane"/>
    <property type="evidence" value="ECO:0007669"/>
    <property type="project" value="UniProtKB-UniRule"/>
</dbReference>
<evidence type="ECO:0000256" key="4">
    <source>
        <dbReference type="ARBA" id="ARBA00022816"/>
    </source>
</evidence>
<evidence type="ECO:0000256" key="6">
    <source>
        <dbReference type="ARBA" id="ARBA00023010"/>
    </source>
</evidence>
<reference evidence="11" key="1">
    <citation type="submission" date="2020-11" db="EMBL/GenBank/DDBJ databases">
        <title>Chlorella ohadii genome sequencing and assembly.</title>
        <authorList>
            <person name="Murik O."/>
            <person name="Treves H."/>
            <person name="Kedem I."/>
            <person name="Shotland Y."/>
            <person name="Kaplan A."/>
        </authorList>
    </citation>
    <scope>NUCLEOTIDE SEQUENCE</scope>
    <source>
        <strain evidence="11">1</strain>
    </source>
</reference>
<comment type="function">
    <text evidence="9">Functions as a component of the nuclear pore complex (NPC).</text>
</comment>
<accession>A0AAD5DTR5</accession>
<keyword evidence="3 9" id="KW-0813">Transport</keyword>
<evidence type="ECO:0000256" key="8">
    <source>
        <dbReference type="ARBA" id="ARBA00023242"/>
    </source>
</evidence>
<dbReference type="GO" id="GO:0006606">
    <property type="term" value="P:protein import into nucleus"/>
    <property type="evidence" value="ECO:0007669"/>
    <property type="project" value="TreeGrafter"/>
</dbReference>
<keyword evidence="8 9" id="KW-0539">Nucleus</keyword>
<comment type="similarity">
    <text evidence="2 9">Belongs to the nucleoporin Nup85 family.</text>
</comment>
<evidence type="ECO:0000313" key="12">
    <source>
        <dbReference type="Proteomes" id="UP001205105"/>
    </source>
</evidence>
<dbReference type="PANTHER" id="PTHR13373">
    <property type="entry name" value="FROUNT PROTEIN-RELATED"/>
    <property type="match status" value="1"/>
</dbReference>
<dbReference type="PANTHER" id="PTHR13373:SF21">
    <property type="entry name" value="NUCLEAR PORE COMPLEX PROTEIN NUP85"/>
    <property type="match status" value="1"/>
</dbReference>
<comment type="caution">
    <text evidence="11">The sequence shown here is derived from an EMBL/GenBank/DDBJ whole genome shotgun (WGS) entry which is preliminary data.</text>
</comment>
<comment type="subcellular location">
    <subcellularLocation>
        <location evidence="1 9">Nucleus</location>
        <location evidence="1 9">Nuclear pore complex</location>
    </subcellularLocation>
</comment>
<dbReference type="GO" id="GO:0006406">
    <property type="term" value="P:mRNA export from nucleus"/>
    <property type="evidence" value="ECO:0007669"/>
    <property type="project" value="TreeGrafter"/>
</dbReference>
<proteinExistence type="inferred from homology"/>
<dbReference type="InterPro" id="IPR011502">
    <property type="entry name" value="Nucleoporin_Nup85"/>
</dbReference>
<evidence type="ECO:0000256" key="2">
    <source>
        <dbReference type="ARBA" id="ARBA00005573"/>
    </source>
</evidence>
<name>A0AAD5DTR5_9CHLO</name>
<protein>
    <recommendedName>
        <fullName evidence="9">Nuclear pore complex protein Nup85</fullName>
    </recommendedName>
</protein>
<keyword evidence="7 9" id="KW-0906">Nuclear pore complex</keyword>
<evidence type="ECO:0000256" key="1">
    <source>
        <dbReference type="ARBA" id="ARBA00004567"/>
    </source>
</evidence>
<keyword evidence="9" id="KW-0472">Membrane</keyword>
<evidence type="ECO:0000256" key="10">
    <source>
        <dbReference type="SAM" id="MobiDB-lite"/>
    </source>
</evidence>
<evidence type="ECO:0000256" key="5">
    <source>
        <dbReference type="ARBA" id="ARBA00022927"/>
    </source>
</evidence>
<dbReference type="Proteomes" id="UP001205105">
    <property type="component" value="Unassembled WGS sequence"/>
</dbReference>
<dbReference type="EMBL" id="JADXDR010000038">
    <property type="protein sequence ID" value="KAI7843492.1"/>
    <property type="molecule type" value="Genomic_DNA"/>
</dbReference>
<dbReference type="AlphaFoldDB" id="A0AAD5DTR5"/>
<dbReference type="Pfam" id="PF07575">
    <property type="entry name" value="Nucleopor_Nup85"/>
    <property type="match status" value="1"/>
</dbReference>
<keyword evidence="5 9" id="KW-0653">Protein transport</keyword>
<evidence type="ECO:0000256" key="9">
    <source>
        <dbReference type="RuleBase" id="RU365073"/>
    </source>
</evidence>
<feature type="compositionally biased region" description="Gly residues" evidence="10">
    <location>
        <begin position="87"/>
        <end position="102"/>
    </location>
</feature>
<keyword evidence="12" id="KW-1185">Reference proteome</keyword>
<organism evidence="11 12">
    <name type="scientific">Chlorella ohadii</name>
    <dbReference type="NCBI Taxonomy" id="2649997"/>
    <lineage>
        <taxon>Eukaryota</taxon>
        <taxon>Viridiplantae</taxon>
        <taxon>Chlorophyta</taxon>
        <taxon>core chlorophytes</taxon>
        <taxon>Trebouxiophyceae</taxon>
        <taxon>Chlorellales</taxon>
        <taxon>Chlorellaceae</taxon>
        <taxon>Chlorella clade</taxon>
        <taxon>Chlorella</taxon>
    </lineage>
</organism>